<feature type="transmembrane region" description="Helical" evidence="9">
    <location>
        <begin position="51"/>
        <end position="69"/>
    </location>
</feature>
<dbReference type="RefSeq" id="WP_161313677.1">
    <property type="nucleotide sequence ID" value="NZ_WTUW01000001.1"/>
</dbReference>
<comment type="subunit">
    <text evidence="9">The complex comprises the extracytoplasmic solute receptor protein and the two transmembrane proteins.</text>
</comment>
<accession>A0A6L8W4M3</accession>
<dbReference type="Pfam" id="PF04290">
    <property type="entry name" value="DctQ"/>
    <property type="match status" value="1"/>
</dbReference>
<evidence type="ECO:0000256" key="3">
    <source>
        <dbReference type="ARBA" id="ARBA00022475"/>
    </source>
</evidence>
<gene>
    <name evidence="11" type="ORF">GQE98_00925</name>
</gene>
<evidence type="ECO:0000313" key="12">
    <source>
        <dbReference type="Proteomes" id="UP000476030"/>
    </source>
</evidence>
<keyword evidence="12" id="KW-1185">Reference proteome</keyword>
<keyword evidence="7 9" id="KW-0472">Membrane</keyword>
<dbReference type="InterPro" id="IPR055348">
    <property type="entry name" value="DctQ"/>
</dbReference>
<dbReference type="EMBL" id="WTUW01000001">
    <property type="protein sequence ID" value="MZR29187.1"/>
    <property type="molecule type" value="Genomic_DNA"/>
</dbReference>
<keyword evidence="3" id="KW-1003">Cell membrane</keyword>
<comment type="subcellular location">
    <subcellularLocation>
        <location evidence="1 9">Cell inner membrane</location>
        <topology evidence="1 9">Multi-pass membrane protein</topology>
    </subcellularLocation>
</comment>
<sequence length="178" mass="20159">MGQLNNLFYNVERWLMIGAAVCLVTIMVVMVSDVVMRYLFNSPISWAFEVLTRYLMLGSFFFAVSHTLEKNEHLYVEIFHRMMPVRIGQFLLGLAYAFTAVVLAGASWMSYLVVRENWLNNEFTAGGISWPLWTSTIIISVGLTLLTARMGLVSIMRFYVAFGADTDNKISSQLGDSQ</sequence>
<dbReference type="PANTHER" id="PTHR35011:SF10">
    <property type="entry name" value="TRAP TRANSPORTER SMALL PERMEASE PROTEIN"/>
    <property type="match status" value="1"/>
</dbReference>
<protein>
    <recommendedName>
        <fullName evidence="9">TRAP transporter small permease protein</fullName>
    </recommendedName>
</protein>
<evidence type="ECO:0000256" key="1">
    <source>
        <dbReference type="ARBA" id="ARBA00004429"/>
    </source>
</evidence>
<dbReference type="GO" id="GO:0015740">
    <property type="term" value="P:C4-dicarboxylate transport"/>
    <property type="evidence" value="ECO:0007669"/>
    <property type="project" value="TreeGrafter"/>
</dbReference>
<organism evidence="11 12">
    <name type="scientific">Sneathiella litorea</name>
    <dbReference type="NCBI Taxonomy" id="2606216"/>
    <lineage>
        <taxon>Bacteria</taxon>
        <taxon>Pseudomonadati</taxon>
        <taxon>Pseudomonadota</taxon>
        <taxon>Alphaproteobacteria</taxon>
        <taxon>Sneathiellales</taxon>
        <taxon>Sneathiellaceae</taxon>
        <taxon>Sneathiella</taxon>
    </lineage>
</organism>
<evidence type="ECO:0000256" key="6">
    <source>
        <dbReference type="ARBA" id="ARBA00022989"/>
    </source>
</evidence>
<proteinExistence type="inferred from homology"/>
<comment type="function">
    <text evidence="9">Part of the tripartite ATP-independent periplasmic (TRAP) transport system.</text>
</comment>
<keyword evidence="6 9" id="KW-1133">Transmembrane helix</keyword>
<evidence type="ECO:0000256" key="2">
    <source>
        <dbReference type="ARBA" id="ARBA00022448"/>
    </source>
</evidence>
<feature type="transmembrane region" description="Helical" evidence="9">
    <location>
        <begin position="90"/>
        <end position="110"/>
    </location>
</feature>
<evidence type="ECO:0000256" key="4">
    <source>
        <dbReference type="ARBA" id="ARBA00022519"/>
    </source>
</evidence>
<evidence type="ECO:0000313" key="11">
    <source>
        <dbReference type="EMBL" id="MZR29187.1"/>
    </source>
</evidence>
<dbReference type="Proteomes" id="UP000476030">
    <property type="component" value="Unassembled WGS sequence"/>
</dbReference>
<keyword evidence="5 9" id="KW-0812">Transmembrane</keyword>
<evidence type="ECO:0000256" key="7">
    <source>
        <dbReference type="ARBA" id="ARBA00023136"/>
    </source>
</evidence>
<comment type="caution">
    <text evidence="11">The sequence shown here is derived from an EMBL/GenBank/DDBJ whole genome shotgun (WGS) entry which is preliminary data.</text>
</comment>
<evidence type="ECO:0000256" key="5">
    <source>
        <dbReference type="ARBA" id="ARBA00022692"/>
    </source>
</evidence>
<dbReference type="GO" id="GO:0005886">
    <property type="term" value="C:plasma membrane"/>
    <property type="evidence" value="ECO:0007669"/>
    <property type="project" value="UniProtKB-SubCell"/>
</dbReference>
<keyword evidence="2 9" id="KW-0813">Transport</keyword>
<feature type="domain" description="Tripartite ATP-independent periplasmic transporters DctQ component" evidence="10">
    <location>
        <begin position="26"/>
        <end position="150"/>
    </location>
</feature>
<reference evidence="11 12" key="1">
    <citation type="submission" date="2019-12" db="EMBL/GenBank/DDBJ databases">
        <title>Snethiella sp. nov. sp. isolated from sea sand.</title>
        <authorList>
            <person name="Kim J."/>
            <person name="Jeong S.E."/>
            <person name="Jung H.S."/>
            <person name="Jeon C.O."/>
        </authorList>
    </citation>
    <scope>NUCLEOTIDE SEQUENCE [LARGE SCALE GENOMIC DNA]</scope>
    <source>
        <strain evidence="11 12">DP05</strain>
    </source>
</reference>
<evidence type="ECO:0000256" key="9">
    <source>
        <dbReference type="RuleBase" id="RU369079"/>
    </source>
</evidence>
<dbReference type="AlphaFoldDB" id="A0A6L8W4M3"/>
<name>A0A6L8W4M3_9PROT</name>
<dbReference type="PANTHER" id="PTHR35011">
    <property type="entry name" value="2,3-DIKETO-L-GULONATE TRAP TRANSPORTER SMALL PERMEASE PROTEIN YIAM"/>
    <property type="match status" value="1"/>
</dbReference>
<keyword evidence="4 9" id="KW-0997">Cell inner membrane</keyword>
<dbReference type="GO" id="GO:0022857">
    <property type="term" value="F:transmembrane transporter activity"/>
    <property type="evidence" value="ECO:0007669"/>
    <property type="project" value="UniProtKB-UniRule"/>
</dbReference>
<dbReference type="InterPro" id="IPR007387">
    <property type="entry name" value="TRAP_DctQ"/>
</dbReference>
<feature type="transmembrane region" description="Helical" evidence="9">
    <location>
        <begin position="130"/>
        <end position="148"/>
    </location>
</feature>
<comment type="similarity">
    <text evidence="8 9">Belongs to the TRAP transporter small permease family.</text>
</comment>
<evidence type="ECO:0000256" key="8">
    <source>
        <dbReference type="ARBA" id="ARBA00038436"/>
    </source>
</evidence>
<feature type="transmembrane region" description="Helical" evidence="9">
    <location>
        <begin position="14"/>
        <end position="39"/>
    </location>
</feature>
<evidence type="ECO:0000259" key="10">
    <source>
        <dbReference type="Pfam" id="PF04290"/>
    </source>
</evidence>